<comment type="similarity">
    <text evidence="5">Belongs to the GTP cyclohydrolase I family.</text>
</comment>
<comment type="subunit">
    <text evidence="5">Homopolymer.</text>
</comment>
<evidence type="ECO:0000259" key="6">
    <source>
        <dbReference type="Pfam" id="PF01227"/>
    </source>
</evidence>
<organism evidence="7 8">
    <name type="scientific">Candidatus Nephthysia bennettiae</name>
    <dbReference type="NCBI Taxonomy" id="3127016"/>
    <lineage>
        <taxon>Bacteria</taxon>
        <taxon>Bacillati</taxon>
        <taxon>Candidatus Dormiibacterota</taxon>
        <taxon>Candidatus Dormibacteria</taxon>
        <taxon>Candidatus Dormibacterales</taxon>
        <taxon>Candidatus Dormibacteraceae</taxon>
        <taxon>Candidatus Nephthysia</taxon>
    </lineage>
</organism>
<dbReference type="GO" id="GO:0006730">
    <property type="term" value="P:one-carbon metabolic process"/>
    <property type="evidence" value="ECO:0007669"/>
    <property type="project" value="UniProtKB-UniRule"/>
</dbReference>
<sequence>MGEQFGRGDALNVAPQIHDRLTGLVRQVLAELGEDPAREGLVDTPERVARSLRYLTEGYGVDATDAIGDALFEQEYDEMVLVRDVQFYSLCEHHLLPFFGVAHVAYQPAGRVVGLSKIPRVIDVFAHRLQLQERMTRQIAEGLERVTRPHGVAVVVEARHLCMEMRGVEKVGGQTVTSCMLGCFREDARTRAEFLDLIHRHN</sequence>
<name>A0A934K134_9BACT</name>
<dbReference type="PANTHER" id="PTHR11109">
    <property type="entry name" value="GTP CYCLOHYDROLASE I"/>
    <property type="match status" value="1"/>
</dbReference>
<evidence type="ECO:0000256" key="4">
    <source>
        <dbReference type="ARBA" id="ARBA00022801"/>
    </source>
</evidence>
<dbReference type="InterPro" id="IPR020602">
    <property type="entry name" value="GTP_CycHdrlase_I_dom"/>
</dbReference>
<keyword evidence="8" id="KW-1185">Reference proteome</keyword>
<keyword evidence="3 5" id="KW-0554">One-carbon metabolism</keyword>
<dbReference type="EMBL" id="JAEKNR010000084">
    <property type="protein sequence ID" value="MBJ7597924.1"/>
    <property type="molecule type" value="Genomic_DNA"/>
</dbReference>
<dbReference type="SUPFAM" id="SSF55620">
    <property type="entry name" value="Tetrahydrobiopterin biosynthesis enzymes-like"/>
    <property type="match status" value="1"/>
</dbReference>
<evidence type="ECO:0000313" key="7">
    <source>
        <dbReference type="EMBL" id="MBJ7597924.1"/>
    </source>
</evidence>
<dbReference type="InterPro" id="IPR001474">
    <property type="entry name" value="GTP_CycHdrlase_I"/>
</dbReference>
<dbReference type="Pfam" id="PF01227">
    <property type="entry name" value="GTP_cyclohydroI"/>
    <property type="match status" value="1"/>
</dbReference>
<dbReference type="NCBIfam" id="NF006826">
    <property type="entry name" value="PRK09347.1-3"/>
    <property type="match status" value="1"/>
</dbReference>
<gene>
    <name evidence="5 7" type="primary">folE</name>
    <name evidence="7" type="ORF">JF922_07530</name>
</gene>
<dbReference type="PROSITE" id="PS00859">
    <property type="entry name" value="GTP_CYCLOHYDROL_1_1"/>
    <property type="match status" value="1"/>
</dbReference>
<evidence type="ECO:0000256" key="5">
    <source>
        <dbReference type="HAMAP-Rule" id="MF_00223"/>
    </source>
</evidence>
<proteinExistence type="inferred from homology"/>
<dbReference type="AlphaFoldDB" id="A0A934K134"/>
<dbReference type="InterPro" id="IPR043133">
    <property type="entry name" value="GTP-CH-I_C/QueF"/>
</dbReference>
<feature type="binding site" evidence="5">
    <location>
        <position position="94"/>
    </location>
    <ligand>
        <name>Zn(2+)</name>
        <dbReference type="ChEBI" id="CHEBI:29105"/>
    </ligand>
</feature>
<dbReference type="GO" id="GO:0008270">
    <property type="term" value="F:zinc ion binding"/>
    <property type="evidence" value="ECO:0007669"/>
    <property type="project" value="UniProtKB-UniRule"/>
</dbReference>
<feature type="binding site" evidence="5">
    <location>
        <position position="91"/>
    </location>
    <ligand>
        <name>Zn(2+)</name>
        <dbReference type="ChEBI" id="CHEBI:29105"/>
    </ligand>
</feature>
<protein>
    <recommendedName>
        <fullName evidence="5">GTP cyclohydrolase 1</fullName>
        <ecNumber evidence="5">3.5.4.16</ecNumber>
    </recommendedName>
    <alternativeName>
        <fullName evidence="5">GTP cyclohydrolase I</fullName>
        <shortName evidence="5">GTP-CH-I</shortName>
    </alternativeName>
</protein>
<comment type="caution">
    <text evidence="7">The sequence shown here is derived from an EMBL/GenBank/DDBJ whole genome shotgun (WGS) entry which is preliminary data.</text>
</comment>
<accession>A0A934K134</accession>
<dbReference type="HAMAP" id="MF_00223">
    <property type="entry name" value="FolE"/>
    <property type="match status" value="1"/>
</dbReference>
<dbReference type="NCBIfam" id="NF006825">
    <property type="entry name" value="PRK09347.1-2"/>
    <property type="match status" value="1"/>
</dbReference>
<dbReference type="InterPro" id="IPR018234">
    <property type="entry name" value="GTP_CycHdrlase_I_CS"/>
</dbReference>
<dbReference type="Gene3D" id="1.10.286.10">
    <property type="match status" value="1"/>
</dbReference>
<keyword evidence="5" id="KW-0479">Metal-binding</keyword>
<comment type="catalytic activity">
    <reaction evidence="1 5">
        <text>GTP + H2O = 7,8-dihydroneopterin 3'-triphosphate + formate + H(+)</text>
        <dbReference type="Rhea" id="RHEA:17473"/>
        <dbReference type="ChEBI" id="CHEBI:15377"/>
        <dbReference type="ChEBI" id="CHEBI:15378"/>
        <dbReference type="ChEBI" id="CHEBI:15740"/>
        <dbReference type="ChEBI" id="CHEBI:37565"/>
        <dbReference type="ChEBI" id="CHEBI:58462"/>
        <dbReference type="EC" id="3.5.4.16"/>
    </reaction>
</comment>
<reference evidence="7" key="1">
    <citation type="submission" date="2020-10" db="EMBL/GenBank/DDBJ databases">
        <title>Ca. Dormibacterota MAGs.</title>
        <authorList>
            <person name="Montgomery K."/>
        </authorList>
    </citation>
    <scope>NUCLEOTIDE SEQUENCE [LARGE SCALE GENOMIC DNA]</scope>
    <source>
        <strain evidence="7">SC8812_S17_10</strain>
    </source>
</reference>
<dbReference type="FunFam" id="3.30.1130.10:FF:000001">
    <property type="entry name" value="GTP cyclohydrolase 1"/>
    <property type="match status" value="1"/>
</dbReference>
<dbReference type="Gene3D" id="3.30.1130.10">
    <property type="match status" value="1"/>
</dbReference>
<dbReference type="GO" id="GO:0046654">
    <property type="term" value="P:tetrahydrofolate biosynthetic process"/>
    <property type="evidence" value="ECO:0007669"/>
    <property type="project" value="UniProtKB-UniRule"/>
</dbReference>
<evidence type="ECO:0000256" key="2">
    <source>
        <dbReference type="ARBA" id="ARBA00005080"/>
    </source>
</evidence>
<evidence type="ECO:0000313" key="8">
    <source>
        <dbReference type="Proteomes" id="UP000612893"/>
    </source>
</evidence>
<dbReference type="PANTHER" id="PTHR11109:SF7">
    <property type="entry name" value="GTP CYCLOHYDROLASE 1"/>
    <property type="match status" value="1"/>
</dbReference>
<keyword evidence="5" id="KW-0547">Nucleotide-binding</keyword>
<dbReference type="NCBIfam" id="TIGR00063">
    <property type="entry name" value="folE"/>
    <property type="match status" value="1"/>
</dbReference>
<dbReference type="GO" id="GO:0003934">
    <property type="term" value="F:GTP cyclohydrolase I activity"/>
    <property type="evidence" value="ECO:0007669"/>
    <property type="project" value="UniProtKB-UniRule"/>
</dbReference>
<keyword evidence="4 5" id="KW-0378">Hydrolase</keyword>
<keyword evidence="5" id="KW-0342">GTP-binding</keyword>
<dbReference type="InterPro" id="IPR043134">
    <property type="entry name" value="GTP-CH-I_N"/>
</dbReference>
<dbReference type="GO" id="GO:0005525">
    <property type="term" value="F:GTP binding"/>
    <property type="evidence" value="ECO:0007669"/>
    <property type="project" value="UniProtKB-KW"/>
</dbReference>
<comment type="pathway">
    <text evidence="2 5">Cofactor biosynthesis; 7,8-dihydroneopterin triphosphate biosynthesis; 7,8-dihydroneopterin triphosphate from GTP: step 1/1.</text>
</comment>
<evidence type="ECO:0000256" key="3">
    <source>
        <dbReference type="ARBA" id="ARBA00022563"/>
    </source>
</evidence>
<dbReference type="PROSITE" id="PS00860">
    <property type="entry name" value="GTP_CYCLOHYDROL_1_2"/>
    <property type="match status" value="1"/>
</dbReference>
<dbReference type="Proteomes" id="UP000612893">
    <property type="component" value="Unassembled WGS sequence"/>
</dbReference>
<feature type="domain" description="GTP cyclohydrolase I" evidence="6">
    <location>
        <begin position="24"/>
        <end position="198"/>
    </location>
</feature>
<keyword evidence="5" id="KW-0862">Zinc</keyword>
<feature type="binding site" evidence="5">
    <location>
        <position position="162"/>
    </location>
    <ligand>
        <name>Zn(2+)</name>
        <dbReference type="ChEBI" id="CHEBI:29105"/>
    </ligand>
</feature>
<evidence type="ECO:0000256" key="1">
    <source>
        <dbReference type="ARBA" id="ARBA00001052"/>
    </source>
</evidence>
<dbReference type="EC" id="3.5.4.16" evidence="5"/>